<dbReference type="AlphaFoldDB" id="A0A2M6P000"/>
<evidence type="ECO:0000313" key="3">
    <source>
        <dbReference type="Proteomes" id="UP000228528"/>
    </source>
</evidence>
<evidence type="ECO:0008006" key="4">
    <source>
        <dbReference type="Google" id="ProtNLM"/>
    </source>
</evidence>
<sequence>MQQSTPAGKIIAILFVVIIVPFAIYAFWHQVKNNSTELDQVKQQIIEPYRNALQQEQWEFSYQSFTTKDYRERVSLEEFIKAQQENKEAFGTVKNIYTNVDILNELSDPSSGTFYRVTVTYEASKDNKLVVLELKKEQGKFKIDRTYLAIVGADLLQEQIF</sequence>
<evidence type="ECO:0000313" key="2">
    <source>
        <dbReference type="EMBL" id="PIR77021.1"/>
    </source>
</evidence>
<feature type="transmembrane region" description="Helical" evidence="1">
    <location>
        <begin position="7"/>
        <end position="28"/>
    </location>
</feature>
<name>A0A2M6P000_9BACT</name>
<dbReference type="EMBL" id="PFBW01000199">
    <property type="protein sequence ID" value="PIR77021.1"/>
    <property type="molecule type" value="Genomic_DNA"/>
</dbReference>
<reference evidence="3" key="1">
    <citation type="submission" date="2017-09" db="EMBL/GenBank/DDBJ databases">
        <title>Depth-based differentiation of microbial function through sediment-hosted aquifers and enrichment of novel symbionts in the deep terrestrial subsurface.</title>
        <authorList>
            <person name="Probst A.J."/>
            <person name="Ladd B."/>
            <person name="Jarett J.K."/>
            <person name="Geller-Mcgrath D.E."/>
            <person name="Sieber C.M.K."/>
            <person name="Emerson J.B."/>
            <person name="Anantharaman K."/>
            <person name="Thomas B.C."/>
            <person name="Malmstrom R."/>
            <person name="Stieglmeier M."/>
            <person name="Klingl A."/>
            <person name="Woyke T."/>
            <person name="Ryan C.M."/>
            <person name="Banfield J.F."/>
        </authorList>
    </citation>
    <scope>NUCLEOTIDE SEQUENCE [LARGE SCALE GENOMIC DNA]</scope>
</reference>
<keyword evidence="1" id="KW-0472">Membrane</keyword>
<proteinExistence type="predicted"/>
<comment type="caution">
    <text evidence="2">The sequence shown here is derived from an EMBL/GenBank/DDBJ whole genome shotgun (WGS) entry which is preliminary data.</text>
</comment>
<gene>
    <name evidence="2" type="ORF">COU30_04740</name>
</gene>
<dbReference type="Proteomes" id="UP000228528">
    <property type="component" value="Unassembled WGS sequence"/>
</dbReference>
<keyword evidence="1" id="KW-0812">Transmembrane</keyword>
<keyword evidence="1" id="KW-1133">Transmembrane helix</keyword>
<evidence type="ECO:0000256" key="1">
    <source>
        <dbReference type="SAM" id="Phobius"/>
    </source>
</evidence>
<organism evidence="2 3">
    <name type="scientific">Candidatus Magasanikbacteria bacterium CG10_big_fil_rev_8_21_14_0_10_38_6</name>
    <dbReference type="NCBI Taxonomy" id="1974647"/>
    <lineage>
        <taxon>Bacteria</taxon>
        <taxon>Candidatus Magasanikiibacteriota</taxon>
    </lineage>
</organism>
<protein>
    <recommendedName>
        <fullName evidence="4">DUF4878 domain-containing protein</fullName>
    </recommendedName>
</protein>
<accession>A0A2M6P000</accession>